<dbReference type="AlphaFoldDB" id="A0A330LYU1"/>
<name>A0A330LYU1_9GAMM</name>
<reference evidence="2" key="1">
    <citation type="submission" date="2018-06" db="EMBL/GenBank/DDBJ databases">
        <authorList>
            <person name="Cea G.-C."/>
            <person name="William W."/>
        </authorList>
    </citation>
    <scope>NUCLEOTIDE SEQUENCE [LARGE SCALE GENOMIC DNA]</scope>
    <source>
        <strain evidence="2">DB21MT-2</strain>
    </source>
</reference>
<proteinExistence type="predicted"/>
<gene>
    <name evidence="1" type="ORF">SHEWBE_1563</name>
</gene>
<evidence type="ECO:0000313" key="1">
    <source>
        <dbReference type="EMBL" id="SQH75529.1"/>
    </source>
</evidence>
<evidence type="ECO:0000313" key="2">
    <source>
        <dbReference type="Proteomes" id="UP000250123"/>
    </source>
</evidence>
<dbReference type="EMBL" id="LS483452">
    <property type="protein sequence ID" value="SQH75529.1"/>
    <property type="molecule type" value="Genomic_DNA"/>
</dbReference>
<protein>
    <submittedName>
        <fullName evidence="1">Uncharacterized protein</fullName>
    </submittedName>
</protein>
<accession>A0A330LYU1</accession>
<sequence>MPTGKQSSRLTSLEKPINTYKAPPFSMFYEPQAVLEAWHKKHNPNCEFMPKAFDEFYSDLID</sequence>
<dbReference type="RefSeq" id="WP_112352023.1">
    <property type="nucleotide sequence ID" value="NZ_LS483452.1"/>
</dbReference>
<dbReference type="KEGG" id="sbk:SHEWBE_1563"/>
<dbReference type="Proteomes" id="UP000250123">
    <property type="component" value="Chromosome SHEWBE"/>
</dbReference>
<organism evidence="1 2">
    <name type="scientific">Shewanella benthica</name>
    <dbReference type="NCBI Taxonomy" id="43661"/>
    <lineage>
        <taxon>Bacteria</taxon>
        <taxon>Pseudomonadati</taxon>
        <taxon>Pseudomonadota</taxon>
        <taxon>Gammaproteobacteria</taxon>
        <taxon>Alteromonadales</taxon>
        <taxon>Shewanellaceae</taxon>
        <taxon>Shewanella</taxon>
    </lineage>
</organism>